<proteinExistence type="predicted"/>
<dbReference type="EMBL" id="JBEDNZ010000011">
    <property type="protein sequence ID" value="KAL0832032.1"/>
    <property type="molecule type" value="Genomic_DNA"/>
</dbReference>
<protein>
    <submittedName>
        <fullName evidence="2">Uncharacterized protein</fullName>
    </submittedName>
</protein>
<feature type="compositionally biased region" description="Low complexity" evidence="1">
    <location>
        <begin position="27"/>
        <end position="41"/>
    </location>
</feature>
<organism evidence="2 3">
    <name type="scientific">Loxostege sticticalis</name>
    <name type="common">Beet webworm moth</name>
    <dbReference type="NCBI Taxonomy" id="481309"/>
    <lineage>
        <taxon>Eukaryota</taxon>
        <taxon>Metazoa</taxon>
        <taxon>Ecdysozoa</taxon>
        <taxon>Arthropoda</taxon>
        <taxon>Hexapoda</taxon>
        <taxon>Insecta</taxon>
        <taxon>Pterygota</taxon>
        <taxon>Neoptera</taxon>
        <taxon>Endopterygota</taxon>
        <taxon>Lepidoptera</taxon>
        <taxon>Glossata</taxon>
        <taxon>Ditrysia</taxon>
        <taxon>Pyraloidea</taxon>
        <taxon>Crambidae</taxon>
        <taxon>Pyraustinae</taxon>
        <taxon>Loxostege</taxon>
    </lineage>
</organism>
<dbReference type="AlphaFoldDB" id="A0ABD0T208"/>
<feature type="compositionally biased region" description="Polar residues" evidence="1">
    <location>
        <begin position="42"/>
        <end position="56"/>
    </location>
</feature>
<gene>
    <name evidence="2" type="ORF">ABMA28_001529</name>
</gene>
<sequence>PSGVAARAERRGRQSMAGARPDAQTSRRPAPATPNTRPARASQPSFNVYTSDTENS</sequence>
<evidence type="ECO:0000313" key="2">
    <source>
        <dbReference type="EMBL" id="KAL0832032.1"/>
    </source>
</evidence>
<comment type="caution">
    <text evidence="2">The sequence shown here is derived from an EMBL/GenBank/DDBJ whole genome shotgun (WGS) entry which is preliminary data.</text>
</comment>
<dbReference type="Proteomes" id="UP001549921">
    <property type="component" value="Unassembled WGS sequence"/>
</dbReference>
<feature type="non-terminal residue" evidence="2">
    <location>
        <position position="1"/>
    </location>
</feature>
<feature type="region of interest" description="Disordered" evidence="1">
    <location>
        <begin position="1"/>
        <end position="56"/>
    </location>
</feature>
<evidence type="ECO:0000313" key="3">
    <source>
        <dbReference type="Proteomes" id="UP001549921"/>
    </source>
</evidence>
<name>A0ABD0T208_LOXSC</name>
<evidence type="ECO:0000256" key="1">
    <source>
        <dbReference type="SAM" id="MobiDB-lite"/>
    </source>
</evidence>
<reference evidence="2 3" key="1">
    <citation type="submission" date="2024-06" db="EMBL/GenBank/DDBJ databases">
        <title>A chromosome-level genome assembly of beet webworm, Loxostege sticticalis.</title>
        <authorList>
            <person name="Zhang Y."/>
        </authorList>
    </citation>
    <scope>NUCLEOTIDE SEQUENCE [LARGE SCALE GENOMIC DNA]</scope>
    <source>
        <strain evidence="2">AQ028</strain>
        <tissue evidence="2">Male pupae</tissue>
    </source>
</reference>
<accession>A0ABD0T208</accession>